<evidence type="ECO:0000256" key="2">
    <source>
        <dbReference type="ARBA" id="ARBA00023125"/>
    </source>
</evidence>
<dbReference type="Gene3D" id="3.40.50.10490">
    <property type="entry name" value="Glucose-6-phosphate isomerase like protein, domain 1"/>
    <property type="match status" value="1"/>
</dbReference>
<evidence type="ECO:0000313" key="7">
    <source>
        <dbReference type="Proteomes" id="UP000215596"/>
    </source>
</evidence>
<dbReference type="AlphaFoldDB" id="A0A268EXN7"/>
<keyword evidence="2" id="KW-0238">DNA-binding</keyword>
<organism evidence="6 7">
    <name type="scientific">Paenibacillus campinasensis</name>
    <dbReference type="NCBI Taxonomy" id="66347"/>
    <lineage>
        <taxon>Bacteria</taxon>
        <taxon>Bacillati</taxon>
        <taxon>Bacillota</taxon>
        <taxon>Bacilli</taxon>
        <taxon>Bacillales</taxon>
        <taxon>Paenibacillaceae</taxon>
        <taxon>Paenibacillus</taxon>
    </lineage>
</organism>
<dbReference type="InterPro" id="IPR000281">
    <property type="entry name" value="HTH_RpiR"/>
</dbReference>
<dbReference type="InterPro" id="IPR047640">
    <property type="entry name" value="RpiR-like"/>
</dbReference>
<dbReference type="PROSITE" id="PS51071">
    <property type="entry name" value="HTH_RPIR"/>
    <property type="match status" value="1"/>
</dbReference>
<dbReference type="CDD" id="cd05013">
    <property type="entry name" value="SIS_RpiR"/>
    <property type="match status" value="1"/>
</dbReference>
<reference evidence="6 7" key="1">
    <citation type="submission" date="2017-07" db="EMBL/GenBank/DDBJ databases">
        <title>Isolation and whole genome analysis of endospore-forming bacteria from heroin.</title>
        <authorList>
            <person name="Kalinowski J."/>
            <person name="Ahrens B."/>
            <person name="Al-Dilaimi A."/>
            <person name="Winkler A."/>
            <person name="Wibberg D."/>
            <person name="Schleenbecker U."/>
            <person name="Ruckert C."/>
            <person name="Wolfel R."/>
            <person name="Grass G."/>
        </authorList>
    </citation>
    <scope>NUCLEOTIDE SEQUENCE [LARGE SCALE GENOMIC DNA]</scope>
    <source>
        <strain evidence="6 7">7537-G1</strain>
    </source>
</reference>
<protein>
    <recommendedName>
        <fullName evidence="8">SIS domain-containing protein</fullName>
    </recommendedName>
</protein>
<dbReference type="Pfam" id="PF01380">
    <property type="entry name" value="SIS"/>
    <property type="match status" value="1"/>
</dbReference>
<dbReference type="SUPFAM" id="SSF46689">
    <property type="entry name" value="Homeodomain-like"/>
    <property type="match status" value="1"/>
</dbReference>
<dbReference type="EMBL" id="NPBY01000027">
    <property type="protein sequence ID" value="PAD77891.1"/>
    <property type="molecule type" value="Genomic_DNA"/>
</dbReference>
<dbReference type="InterPro" id="IPR001347">
    <property type="entry name" value="SIS_dom"/>
</dbReference>
<dbReference type="Proteomes" id="UP000215596">
    <property type="component" value="Unassembled WGS sequence"/>
</dbReference>
<dbReference type="PANTHER" id="PTHR30514:SF18">
    <property type="entry name" value="RPIR-FAMILY TRANSCRIPTIONAL REGULATOR"/>
    <property type="match status" value="1"/>
</dbReference>
<dbReference type="OrthoDB" id="3684496at2"/>
<dbReference type="Pfam" id="PF01418">
    <property type="entry name" value="HTH_6"/>
    <property type="match status" value="1"/>
</dbReference>
<dbReference type="GO" id="GO:1901135">
    <property type="term" value="P:carbohydrate derivative metabolic process"/>
    <property type="evidence" value="ECO:0007669"/>
    <property type="project" value="InterPro"/>
</dbReference>
<accession>A0A268EXN7</accession>
<dbReference type="RefSeq" id="WP_095264605.1">
    <property type="nucleotide sequence ID" value="NZ_NPBY01000027.1"/>
</dbReference>
<dbReference type="PROSITE" id="PS51464">
    <property type="entry name" value="SIS"/>
    <property type="match status" value="1"/>
</dbReference>
<feature type="domain" description="SIS" evidence="5">
    <location>
        <begin position="132"/>
        <end position="280"/>
    </location>
</feature>
<dbReference type="GO" id="GO:0097367">
    <property type="term" value="F:carbohydrate derivative binding"/>
    <property type="evidence" value="ECO:0007669"/>
    <property type="project" value="InterPro"/>
</dbReference>
<evidence type="ECO:0000259" key="4">
    <source>
        <dbReference type="PROSITE" id="PS51071"/>
    </source>
</evidence>
<evidence type="ECO:0000256" key="3">
    <source>
        <dbReference type="ARBA" id="ARBA00023163"/>
    </source>
</evidence>
<dbReference type="InterPro" id="IPR036388">
    <property type="entry name" value="WH-like_DNA-bd_sf"/>
</dbReference>
<feature type="domain" description="HTH rpiR-type" evidence="4">
    <location>
        <begin position="12"/>
        <end position="88"/>
    </location>
</feature>
<evidence type="ECO:0000256" key="1">
    <source>
        <dbReference type="ARBA" id="ARBA00023015"/>
    </source>
</evidence>
<dbReference type="InterPro" id="IPR046348">
    <property type="entry name" value="SIS_dom_sf"/>
</dbReference>
<name>A0A268EXN7_9BACL</name>
<evidence type="ECO:0000259" key="5">
    <source>
        <dbReference type="PROSITE" id="PS51464"/>
    </source>
</evidence>
<evidence type="ECO:0000313" key="6">
    <source>
        <dbReference type="EMBL" id="PAD77891.1"/>
    </source>
</evidence>
<gene>
    <name evidence="6" type="ORF">CHH67_07790</name>
</gene>
<keyword evidence="3" id="KW-0804">Transcription</keyword>
<evidence type="ECO:0008006" key="8">
    <source>
        <dbReference type="Google" id="ProtNLM"/>
    </source>
</evidence>
<keyword evidence="1" id="KW-0805">Transcription regulation</keyword>
<dbReference type="SUPFAM" id="SSF53697">
    <property type="entry name" value="SIS domain"/>
    <property type="match status" value="1"/>
</dbReference>
<dbReference type="InterPro" id="IPR035472">
    <property type="entry name" value="RpiR-like_SIS"/>
</dbReference>
<sequence length="289" mass="32399">MSTSIGNLSADNHVKARIDRQFENMSPALQKAAAWLRKNTYKAVFMSIKDIALAAEVSDATVHRLCSVLGYSGFNELKKDLKADELSLRTLRRLEKNLEAPPSSFMQKAIEIELQNLQQTFTPELESSLHEAADMLISARRIYVVGWRMTLSVAHSLYYQLHLVFGNAVLIPSATEITEHLAFIGEDDVLLAMHFPRYSRIITQTVDEAKELGARCIIMTDSPLAPSFSRSDAALVAATDSPGFLDSYVTPLLISQLLIQLIALKQPDQIKAQLRKQEQLFEDFGMFRP</sequence>
<proteinExistence type="predicted"/>
<dbReference type="InterPro" id="IPR009057">
    <property type="entry name" value="Homeodomain-like_sf"/>
</dbReference>
<dbReference type="GO" id="GO:0003700">
    <property type="term" value="F:DNA-binding transcription factor activity"/>
    <property type="evidence" value="ECO:0007669"/>
    <property type="project" value="InterPro"/>
</dbReference>
<dbReference type="Gene3D" id="1.10.10.10">
    <property type="entry name" value="Winged helix-like DNA-binding domain superfamily/Winged helix DNA-binding domain"/>
    <property type="match status" value="1"/>
</dbReference>
<dbReference type="GO" id="GO:0003677">
    <property type="term" value="F:DNA binding"/>
    <property type="evidence" value="ECO:0007669"/>
    <property type="project" value="UniProtKB-KW"/>
</dbReference>
<comment type="caution">
    <text evidence="6">The sequence shown here is derived from an EMBL/GenBank/DDBJ whole genome shotgun (WGS) entry which is preliminary data.</text>
</comment>
<dbReference type="PANTHER" id="PTHR30514">
    <property type="entry name" value="GLUCOKINASE"/>
    <property type="match status" value="1"/>
</dbReference>